<dbReference type="Proteomes" id="UP000244940">
    <property type="component" value="Unassembled WGS sequence"/>
</dbReference>
<proteinExistence type="inferred from homology"/>
<evidence type="ECO:0000313" key="6">
    <source>
        <dbReference type="Proteomes" id="UP000244940"/>
    </source>
</evidence>
<dbReference type="GO" id="GO:0006865">
    <property type="term" value="P:amino acid transport"/>
    <property type="evidence" value="ECO:0007669"/>
    <property type="project" value="UniProtKB-KW"/>
</dbReference>
<keyword evidence="6" id="KW-1185">Reference proteome</keyword>
<name>A0A2U2C7H4_9RHOB</name>
<evidence type="ECO:0000256" key="1">
    <source>
        <dbReference type="ARBA" id="ARBA00010062"/>
    </source>
</evidence>
<comment type="similarity">
    <text evidence="1">Belongs to the leucine-binding protein family.</text>
</comment>
<organism evidence="5 6">
    <name type="scientific">Pararhodobacter marinus</name>
    <dbReference type="NCBI Taxonomy" id="2184063"/>
    <lineage>
        <taxon>Bacteria</taxon>
        <taxon>Pseudomonadati</taxon>
        <taxon>Pseudomonadota</taxon>
        <taxon>Alphaproteobacteria</taxon>
        <taxon>Rhodobacterales</taxon>
        <taxon>Paracoccaceae</taxon>
        <taxon>Pararhodobacter</taxon>
    </lineage>
</organism>
<protein>
    <recommendedName>
        <fullName evidence="4">Leucine-binding protein domain-containing protein</fullName>
    </recommendedName>
</protein>
<dbReference type="InterPro" id="IPR028081">
    <property type="entry name" value="Leu-bd"/>
</dbReference>
<evidence type="ECO:0000313" key="5">
    <source>
        <dbReference type="EMBL" id="PWE27817.1"/>
    </source>
</evidence>
<dbReference type="SUPFAM" id="SSF53822">
    <property type="entry name" value="Periplasmic binding protein-like I"/>
    <property type="match status" value="1"/>
</dbReference>
<accession>A0A2U2C7H4</accession>
<evidence type="ECO:0000259" key="4">
    <source>
        <dbReference type="Pfam" id="PF13458"/>
    </source>
</evidence>
<feature type="domain" description="Leucine-binding protein" evidence="4">
    <location>
        <begin position="46"/>
        <end position="391"/>
    </location>
</feature>
<dbReference type="PANTHER" id="PTHR30483">
    <property type="entry name" value="LEUCINE-SPECIFIC-BINDING PROTEIN"/>
    <property type="match status" value="1"/>
</dbReference>
<dbReference type="OrthoDB" id="9794229at2"/>
<dbReference type="AlphaFoldDB" id="A0A2U2C7H4"/>
<keyword evidence="2" id="KW-0732">Signal</keyword>
<gene>
    <name evidence="5" type="ORF">C4N9_15400</name>
</gene>
<dbReference type="InterPro" id="IPR051010">
    <property type="entry name" value="BCAA_transport"/>
</dbReference>
<dbReference type="PANTHER" id="PTHR30483:SF6">
    <property type="entry name" value="PERIPLASMIC BINDING PROTEIN OF ABC TRANSPORTER FOR NATURAL AMINO ACIDS"/>
    <property type="match status" value="1"/>
</dbReference>
<keyword evidence="3" id="KW-0029">Amino-acid transport</keyword>
<dbReference type="Gene3D" id="3.40.50.2300">
    <property type="match status" value="2"/>
</dbReference>
<dbReference type="EMBL" id="QEYD01000009">
    <property type="protein sequence ID" value="PWE27817.1"/>
    <property type="molecule type" value="Genomic_DNA"/>
</dbReference>
<evidence type="ECO:0000256" key="3">
    <source>
        <dbReference type="ARBA" id="ARBA00022970"/>
    </source>
</evidence>
<sequence>MVFHGPAAKAVRGGNRPGEDTMISRTIALAAAAGLLGTAAGAQDAYRIGLSGALTGPVAGSYAPAIEGLQLYINRLNEGGGIDGHPVELIVLDDSGEPSRGATNSRRLLGQEEVVLMINASLSSTYAPMMADARRAGVPLLFAASACPAEVYPPAEPLLFCTTAFAARYDSQATLDFIEAQAGTDISLGLSAMAIPLSRGEIEAAEGLATERGMRPQAPTIVPPPTADYTPFATTISQAGADWVYSWAPWVTEVRTFEALRRLGWEGEYIAWAHLEAEGELARLQDEGFYAIGANSLFAEDLPVHQEIRAAAEAAGATYAPDQMAEGWIAGLVIDAALQSAGWPADAEAVNAAMENLNVDTQGLRGGPIEWTPENHFRATQYYRVYRWNADEGAIDVVQDWAAYTVE</sequence>
<keyword evidence="3" id="KW-0813">Transport</keyword>
<comment type="caution">
    <text evidence="5">The sequence shown here is derived from an EMBL/GenBank/DDBJ whole genome shotgun (WGS) entry which is preliminary data.</text>
</comment>
<dbReference type="InterPro" id="IPR028082">
    <property type="entry name" value="Peripla_BP_I"/>
</dbReference>
<evidence type="ECO:0000256" key="2">
    <source>
        <dbReference type="ARBA" id="ARBA00022729"/>
    </source>
</evidence>
<reference evidence="5 6" key="1">
    <citation type="submission" date="2018-05" db="EMBL/GenBank/DDBJ databases">
        <title>Pararhodobacter marina sp. nov., isolated from deep-sea water of the Indian Ocean.</title>
        <authorList>
            <person name="Lai Q.Sr."/>
            <person name="Liu X."/>
            <person name="Shao Z."/>
        </authorList>
    </citation>
    <scope>NUCLEOTIDE SEQUENCE [LARGE SCALE GENOMIC DNA]</scope>
    <source>
        <strain evidence="5 6">CIC4N-9</strain>
    </source>
</reference>
<dbReference type="Pfam" id="PF13458">
    <property type="entry name" value="Peripla_BP_6"/>
    <property type="match status" value="1"/>
</dbReference>